<protein>
    <recommendedName>
        <fullName evidence="3">GPI transamidase component PIG-T</fullName>
    </recommendedName>
</protein>
<keyword evidence="1" id="KW-0812">Transmembrane</keyword>
<proteinExistence type="predicted"/>
<evidence type="ECO:0000256" key="1">
    <source>
        <dbReference type="SAM" id="Phobius"/>
    </source>
</evidence>
<evidence type="ECO:0000313" key="2">
    <source>
        <dbReference type="EMBL" id="NDV30725.1"/>
    </source>
</evidence>
<feature type="transmembrane region" description="Helical" evidence="1">
    <location>
        <begin position="446"/>
        <end position="463"/>
    </location>
</feature>
<dbReference type="GO" id="GO:0016255">
    <property type="term" value="P:attachment of GPI anchor to protein"/>
    <property type="evidence" value="ECO:0007669"/>
    <property type="project" value="InterPro"/>
</dbReference>
<evidence type="ECO:0008006" key="3">
    <source>
        <dbReference type="Google" id="ProtNLM"/>
    </source>
</evidence>
<dbReference type="EMBL" id="GIBP01001756">
    <property type="protein sequence ID" value="NDV30725.1"/>
    <property type="molecule type" value="Transcribed_RNA"/>
</dbReference>
<dbReference type="AlphaFoldDB" id="A0A6B2L1F9"/>
<organism evidence="2">
    <name type="scientific">Arcella intermedia</name>
    <dbReference type="NCBI Taxonomy" id="1963864"/>
    <lineage>
        <taxon>Eukaryota</taxon>
        <taxon>Amoebozoa</taxon>
        <taxon>Tubulinea</taxon>
        <taxon>Elardia</taxon>
        <taxon>Arcellinida</taxon>
        <taxon>Sphaerothecina</taxon>
        <taxon>Arcellidae</taxon>
        <taxon>Arcella</taxon>
    </lineage>
</organism>
<dbReference type="GO" id="GO:0042765">
    <property type="term" value="C:GPI-anchor transamidase complex"/>
    <property type="evidence" value="ECO:0007669"/>
    <property type="project" value="InterPro"/>
</dbReference>
<sequence>MFPKSIGQIMHKEHIEELHLTFTQGRWSSERWGLAPFAAPAGVQIWSWFGGEGERNATEEEKEKNWGGIVRALGGLFCASLQYMDSTKVASPDFMLRPQGNISSRASLKYSTLTTEAVCTENLTPWAKLLPCRKEAGLSTLFRSPKVLYDVHWHSMGLHITQSSDNGEGYVFLTQSLTMVVGTLGTKALSLKSLFGVPGISDCPLSDASTIKILKPKEKSFEIQSAAPISDREDYWMIDLKSTTSPLDVRFTINESPKHIPTAAFLVNRYQTGFGKQKGGITTIIKNNLNVAVNTSMLQVIPWFLQLYFHTMVTKINEKPFHKFYLKNVIPGEDRVSPSKIEFKFALPPKSTFTFEIEYDKFILHFFEYPPDPNRGFDIGPALVEAELPCYLFTHLDDNLTKECKDTLKCANDICDDLSIITNLTRKYQFFTTGLSISMPTPDFSMPYNVITLTCTMIAFFFGQTLRILTRRYSEVYVDGNFVSNRPAAKLLDWILSLIQEDTQ</sequence>
<reference evidence="2" key="1">
    <citation type="journal article" date="2020" name="J. Eukaryot. Microbiol.">
        <title>De novo Sequencing, Assembly and Annotation of the Transcriptome for the Free-Living Testate Amoeba Arcella intermedia.</title>
        <authorList>
            <person name="Ribeiro G.M."/>
            <person name="Porfirio-Sousa A.L."/>
            <person name="Maurer-Alcala X.X."/>
            <person name="Katz L.A."/>
            <person name="Lahr D.J.G."/>
        </authorList>
    </citation>
    <scope>NUCLEOTIDE SEQUENCE</scope>
</reference>
<dbReference type="PANTHER" id="PTHR12959">
    <property type="entry name" value="GPI TRANSAMIDASE COMPONENT PIG-T-RELATED"/>
    <property type="match status" value="1"/>
</dbReference>
<keyword evidence="1" id="KW-0472">Membrane</keyword>
<dbReference type="InterPro" id="IPR007245">
    <property type="entry name" value="PIG-T"/>
</dbReference>
<dbReference type="PANTHER" id="PTHR12959:SF11">
    <property type="entry name" value="GPI TRANSAMIDASE COMPONENT PIG-T"/>
    <property type="match status" value="1"/>
</dbReference>
<name>A0A6B2L1F9_9EUKA</name>
<keyword evidence="1" id="KW-1133">Transmembrane helix</keyword>
<accession>A0A6B2L1F9</accession>
<dbReference type="Pfam" id="PF04113">
    <property type="entry name" value="Gpi16"/>
    <property type="match status" value="2"/>
</dbReference>